<proteinExistence type="predicted"/>
<sequence>MTIIQRSLNNLILTGLLIIVPAYTNTSARAQLPQTPTQNSSEKILTKDELYFGLSKPDGKMVSEVEWQLFLRRVITPRVPEGLTVMDAYGQYLNSSGKLTKEKTKLIILIYENSPTKNFQIEEMISSYKQTFQQESVLRITSTVRVSF</sequence>
<organism evidence="1 2">
    <name type="scientific">Scytonema hofmannii PCC 7110</name>
    <dbReference type="NCBI Taxonomy" id="128403"/>
    <lineage>
        <taxon>Bacteria</taxon>
        <taxon>Bacillati</taxon>
        <taxon>Cyanobacteriota</taxon>
        <taxon>Cyanophyceae</taxon>
        <taxon>Nostocales</taxon>
        <taxon>Scytonemataceae</taxon>
        <taxon>Scytonema</taxon>
    </lineage>
</organism>
<evidence type="ECO:0008006" key="3">
    <source>
        <dbReference type="Google" id="ProtNLM"/>
    </source>
</evidence>
<dbReference type="Pfam" id="PF12098">
    <property type="entry name" value="DUF3574"/>
    <property type="match status" value="1"/>
</dbReference>
<dbReference type="OrthoDB" id="794286at2"/>
<dbReference type="STRING" id="128403.WA1_00960"/>
<dbReference type="RefSeq" id="WP_017742097.1">
    <property type="nucleotide sequence ID" value="NZ_KQ976354.1"/>
</dbReference>
<keyword evidence="2" id="KW-1185">Reference proteome</keyword>
<name>A0A139XGD8_9CYAN</name>
<dbReference type="Proteomes" id="UP000076925">
    <property type="component" value="Unassembled WGS sequence"/>
</dbReference>
<comment type="caution">
    <text evidence="1">The sequence shown here is derived from an EMBL/GenBank/DDBJ whole genome shotgun (WGS) entry which is preliminary data.</text>
</comment>
<dbReference type="InterPro" id="IPR021957">
    <property type="entry name" value="DUF3574"/>
</dbReference>
<gene>
    <name evidence="1" type="ORF">WA1_00960</name>
</gene>
<dbReference type="EMBL" id="ANNX02000012">
    <property type="protein sequence ID" value="KYC43766.1"/>
    <property type="molecule type" value="Genomic_DNA"/>
</dbReference>
<protein>
    <recommendedName>
        <fullName evidence="3">DUF3574 domain-containing protein</fullName>
    </recommendedName>
</protein>
<accession>A0A139XGD8</accession>
<reference evidence="1 2" key="1">
    <citation type="journal article" date="2013" name="Genome Biol. Evol.">
        <title>Genomes of Stigonematalean cyanobacteria (subsection V) and the evolution of oxygenic photosynthesis from prokaryotes to plastids.</title>
        <authorList>
            <person name="Dagan T."/>
            <person name="Roettger M."/>
            <person name="Stucken K."/>
            <person name="Landan G."/>
            <person name="Koch R."/>
            <person name="Major P."/>
            <person name="Gould S.B."/>
            <person name="Goremykin V.V."/>
            <person name="Rippka R."/>
            <person name="Tandeau de Marsac N."/>
            <person name="Gugger M."/>
            <person name="Lockhart P.J."/>
            <person name="Allen J.F."/>
            <person name="Brune I."/>
            <person name="Maus I."/>
            <person name="Puhler A."/>
            <person name="Martin W.F."/>
        </authorList>
    </citation>
    <scope>NUCLEOTIDE SEQUENCE [LARGE SCALE GENOMIC DNA]</scope>
    <source>
        <strain evidence="1 2">PCC 7110</strain>
    </source>
</reference>
<evidence type="ECO:0000313" key="1">
    <source>
        <dbReference type="EMBL" id="KYC43766.1"/>
    </source>
</evidence>
<evidence type="ECO:0000313" key="2">
    <source>
        <dbReference type="Proteomes" id="UP000076925"/>
    </source>
</evidence>
<dbReference type="AlphaFoldDB" id="A0A139XGD8"/>